<dbReference type="Proteomes" id="UP001164705">
    <property type="component" value="Chromosome"/>
</dbReference>
<reference evidence="2" key="1">
    <citation type="submission" date="2022-11" db="EMBL/GenBank/DDBJ databases">
        <title>Lacinutrix neustonica HL-RS19T sp. nov., isolated from the surface microlayer sample of brackish Lake Shihwa.</title>
        <authorList>
            <person name="Choi J.Y."/>
            <person name="Hwang C.Y."/>
        </authorList>
    </citation>
    <scope>NUCLEOTIDE SEQUENCE</scope>
    <source>
        <strain evidence="2">HL-RS19</strain>
    </source>
</reference>
<evidence type="ECO:0000313" key="3">
    <source>
        <dbReference type="Proteomes" id="UP001164705"/>
    </source>
</evidence>
<name>A0A9E8MZ75_9FLAO</name>
<keyword evidence="3" id="KW-1185">Reference proteome</keyword>
<dbReference type="AlphaFoldDB" id="A0A9E8MZ75"/>
<gene>
    <name evidence="2" type="ORF">N7U66_04820</name>
</gene>
<accession>A0A9E8MZ75</accession>
<keyword evidence="1" id="KW-0175">Coiled coil</keyword>
<proteinExistence type="predicted"/>
<dbReference type="EMBL" id="CP113088">
    <property type="protein sequence ID" value="WAC02955.1"/>
    <property type="molecule type" value="Genomic_DNA"/>
</dbReference>
<protein>
    <submittedName>
        <fullName evidence="2">Uncharacterized protein</fullName>
    </submittedName>
</protein>
<organism evidence="2 3">
    <name type="scientific">Lacinutrix neustonica</name>
    <dbReference type="NCBI Taxonomy" id="2980107"/>
    <lineage>
        <taxon>Bacteria</taxon>
        <taxon>Pseudomonadati</taxon>
        <taxon>Bacteroidota</taxon>
        <taxon>Flavobacteriia</taxon>
        <taxon>Flavobacteriales</taxon>
        <taxon>Flavobacteriaceae</taxon>
        <taxon>Lacinutrix</taxon>
    </lineage>
</organism>
<evidence type="ECO:0000256" key="1">
    <source>
        <dbReference type="SAM" id="Coils"/>
    </source>
</evidence>
<sequence length="295" mass="34909">MNKALLILYFLLGVFWNIYAQVNPNHVLVNGYTRSDGTVVKPYYRTAPNSTNIDNFSTRGNTNPYTGEAGWIPRDDNYAYSYISSNRSKNLRNYRKTEPIHSYGRQKEWISQKLNKLAKISLKKNKKYNKDIRKTTKKNKKYINNKKELDIKNFSDGWYYAIVRTSVKINNEYEEVLFKREVLLQDGKVVKYIGFSHLVYDIYNFDKVTSYYKFKLIYPDNSMTDYGIMSFYENEPLKYTPYYEYPNVVFFYVTESNNGGKISMILESDNIVYNGGSITNYWNEIPRLSNNRKCH</sequence>
<feature type="coiled-coil region" evidence="1">
    <location>
        <begin position="125"/>
        <end position="152"/>
    </location>
</feature>
<dbReference type="KEGG" id="lnu:N7U66_04820"/>
<dbReference type="RefSeq" id="WP_267677552.1">
    <property type="nucleotide sequence ID" value="NZ_CP113088.1"/>
</dbReference>
<evidence type="ECO:0000313" key="2">
    <source>
        <dbReference type="EMBL" id="WAC02955.1"/>
    </source>
</evidence>